<dbReference type="PANTHER" id="PTHR43133">
    <property type="entry name" value="RNA POLYMERASE ECF-TYPE SIGMA FACTO"/>
    <property type="match status" value="1"/>
</dbReference>
<dbReference type="NCBIfam" id="TIGR02937">
    <property type="entry name" value="sigma70-ECF"/>
    <property type="match status" value="1"/>
</dbReference>
<reference evidence="9" key="1">
    <citation type="submission" date="2023-07" db="EMBL/GenBank/DDBJ databases">
        <title>Genomic Encyclopedia of Type Strains, Phase IV (KMG-IV): sequencing the most valuable type-strain genomes for metagenomic binning, comparative biology and taxonomic classification.</title>
        <authorList>
            <person name="Goeker M."/>
        </authorList>
    </citation>
    <scope>NUCLEOTIDE SEQUENCE</scope>
    <source>
        <strain evidence="9">DSM 26174</strain>
    </source>
</reference>
<dbReference type="InterPro" id="IPR039425">
    <property type="entry name" value="RNA_pol_sigma-70-like"/>
</dbReference>
<evidence type="ECO:0000313" key="10">
    <source>
        <dbReference type="Proteomes" id="UP001185092"/>
    </source>
</evidence>
<comment type="caution">
    <text evidence="9">The sequence shown here is derived from an EMBL/GenBank/DDBJ whole genome shotgun (WGS) entry which is preliminary data.</text>
</comment>
<comment type="similarity">
    <text evidence="1 6">Belongs to the sigma-70 factor family. ECF subfamily.</text>
</comment>
<dbReference type="SUPFAM" id="SSF88659">
    <property type="entry name" value="Sigma3 and sigma4 domains of RNA polymerase sigma factors"/>
    <property type="match status" value="1"/>
</dbReference>
<dbReference type="InterPro" id="IPR007627">
    <property type="entry name" value="RNA_pol_sigma70_r2"/>
</dbReference>
<keyword evidence="3 6" id="KW-0731">Sigma factor</keyword>
<name>A0AAE3XMP0_9BACT</name>
<dbReference type="InterPro" id="IPR013324">
    <property type="entry name" value="RNA_pol_sigma_r3/r4-like"/>
</dbReference>
<dbReference type="CDD" id="cd06171">
    <property type="entry name" value="Sigma70_r4"/>
    <property type="match status" value="1"/>
</dbReference>
<dbReference type="InterPro" id="IPR014284">
    <property type="entry name" value="RNA_pol_sigma-70_dom"/>
</dbReference>
<feature type="domain" description="RNA polymerase sigma factor 70 region 4 type 2" evidence="8">
    <location>
        <begin position="124"/>
        <end position="175"/>
    </location>
</feature>
<evidence type="ECO:0000256" key="5">
    <source>
        <dbReference type="ARBA" id="ARBA00023163"/>
    </source>
</evidence>
<evidence type="ECO:0000256" key="1">
    <source>
        <dbReference type="ARBA" id="ARBA00010641"/>
    </source>
</evidence>
<dbReference type="Gene3D" id="1.10.1740.10">
    <property type="match status" value="1"/>
</dbReference>
<dbReference type="Pfam" id="PF04542">
    <property type="entry name" value="Sigma70_r2"/>
    <property type="match status" value="1"/>
</dbReference>
<dbReference type="EMBL" id="JAVDQD010000002">
    <property type="protein sequence ID" value="MDR6239403.1"/>
    <property type="molecule type" value="Genomic_DNA"/>
</dbReference>
<dbReference type="AlphaFoldDB" id="A0AAE3XMP0"/>
<dbReference type="GO" id="GO:0016987">
    <property type="term" value="F:sigma factor activity"/>
    <property type="evidence" value="ECO:0007669"/>
    <property type="project" value="UniProtKB-KW"/>
</dbReference>
<sequence length="190" mass="21785">MKRYLLSQNMQEEELIEACKKGERLAQRALYAKYSSSMFAVAMRYAKSQPEAEDILQDAFIKIFEKISTFKGSSTLGAWIKRIVINTALNSERSKLYMFPMSDVDDTNYFDDRNVMLSDFQFKDILGMIQKLPRSSQIIFNLYVIEGYNHLEIANELGISEGTSKSQLSRAKKMLRKLLTENGQEVGYGA</sequence>
<keyword evidence="5 6" id="KW-0804">Transcription</keyword>
<evidence type="ECO:0000256" key="3">
    <source>
        <dbReference type="ARBA" id="ARBA00023082"/>
    </source>
</evidence>
<dbReference type="GO" id="GO:0003677">
    <property type="term" value="F:DNA binding"/>
    <property type="evidence" value="ECO:0007669"/>
    <property type="project" value="UniProtKB-KW"/>
</dbReference>
<proteinExistence type="inferred from homology"/>
<dbReference type="Proteomes" id="UP001185092">
    <property type="component" value="Unassembled WGS sequence"/>
</dbReference>
<dbReference type="SUPFAM" id="SSF88946">
    <property type="entry name" value="Sigma2 domain of RNA polymerase sigma factors"/>
    <property type="match status" value="1"/>
</dbReference>
<dbReference type="PANTHER" id="PTHR43133:SF46">
    <property type="entry name" value="RNA POLYMERASE SIGMA-70 FACTOR ECF SUBFAMILY"/>
    <property type="match status" value="1"/>
</dbReference>
<evidence type="ECO:0000259" key="7">
    <source>
        <dbReference type="Pfam" id="PF04542"/>
    </source>
</evidence>
<feature type="domain" description="RNA polymerase sigma-70 region 2" evidence="7">
    <location>
        <begin position="30"/>
        <end position="93"/>
    </location>
</feature>
<keyword evidence="4 6" id="KW-0238">DNA-binding</keyword>
<dbReference type="Gene3D" id="1.10.10.10">
    <property type="entry name" value="Winged helix-like DNA-binding domain superfamily/Winged helix DNA-binding domain"/>
    <property type="match status" value="1"/>
</dbReference>
<keyword evidence="2 6" id="KW-0805">Transcription regulation</keyword>
<dbReference type="PROSITE" id="PS01063">
    <property type="entry name" value="SIGMA70_ECF"/>
    <property type="match status" value="1"/>
</dbReference>
<dbReference type="InterPro" id="IPR013249">
    <property type="entry name" value="RNA_pol_sigma70_r4_t2"/>
</dbReference>
<dbReference type="InterPro" id="IPR000838">
    <property type="entry name" value="RNA_pol_sigma70_ECF_CS"/>
</dbReference>
<organism evidence="9 10">
    <name type="scientific">Aureibacter tunicatorum</name>
    <dbReference type="NCBI Taxonomy" id="866807"/>
    <lineage>
        <taxon>Bacteria</taxon>
        <taxon>Pseudomonadati</taxon>
        <taxon>Bacteroidota</taxon>
        <taxon>Cytophagia</taxon>
        <taxon>Cytophagales</taxon>
        <taxon>Persicobacteraceae</taxon>
        <taxon>Aureibacter</taxon>
    </lineage>
</organism>
<evidence type="ECO:0000259" key="8">
    <source>
        <dbReference type="Pfam" id="PF08281"/>
    </source>
</evidence>
<accession>A0AAE3XMP0</accession>
<protein>
    <recommendedName>
        <fullName evidence="6">RNA polymerase sigma factor</fullName>
    </recommendedName>
</protein>
<dbReference type="Pfam" id="PF08281">
    <property type="entry name" value="Sigma70_r4_2"/>
    <property type="match status" value="1"/>
</dbReference>
<dbReference type="GO" id="GO:0006352">
    <property type="term" value="P:DNA-templated transcription initiation"/>
    <property type="evidence" value="ECO:0007669"/>
    <property type="project" value="InterPro"/>
</dbReference>
<evidence type="ECO:0000256" key="6">
    <source>
        <dbReference type="RuleBase" id="RU000716"/>
    </source>
</evidence>
<gene>
    <name evidence="9" type="ORF">HNQ88_002440</name>
</gene>
<evidence type="ECO:0000256" key="4">
    <source>
        <dbReference type="ARBA" id="ARBA00023125"/>
    </source>
</evidence>
<dbReference type="InterPro" id="IPR036388">
    <property type="entry name" value="WH-like_DNA-bd_sf"/>
</dbReference>
<dbReference type="InterPro" id="IPR013325">
    <property type="entry name" value="RNA_pol_sigma_r2"/>
</dbReference>
<keyword evidence="10" id="KW-1185">Reference proteome</keyword>
<dbReference type="RefSeq" id="WP_309939066.1">
    <property type="nucleotide sequence ID" value="NZ_AP025305.1"/>
</dbReference>
<evidence type="ECO:0000256" key="2">
    <source>
        <dbReference type="ARBA" id="ARBA00023015"/>
    </source>
</evidence>
<evidence type="ECO:0000313" key="9">
    <source>
        <dbReference type="EMBL" id="MDR6239403.1"/>
    </source>
</evidence>